<accession>A0A3B0WAN0</accession>
<sequence>MRQQLTEEEKHKLEDRLFELRQEHRDLDEVIERLLHSADVEELQLKRFKKRKLLLKDSILQLENVLIPDILA</sequence>
<organism evidence="2">
    <name type="scientific">hydrothermal vent metagenome</name>
    <dbReference type="NCBI Taxonomy" id="652676"/>
    <lineage>
        <taxon>unclassified sequences</taxon>
        <taxon>metagenomes</taxon>
        <taxon>ecological metagenomes</taxon>
    </lineage>
</organism>
<feature type="coiled-coil region" evidence="1">
    <location>
        <begin position="3"/>
        <end position="30"/>
    </location>
</feature>
<evidence type="ECO:0000313" key="2">
    <source>
        <dbReference type="EMBL" id="VAW53005.1"/>
    </source>
</evidence>
<evidence type="ECO:0008006" key="3">
    <source>
        <dbReference type="Google" id="ProtNLM"/>
    </source>
</evidence>
<dbReference type="InterPro" id="IPR038444">
    <property type="entry name" value="DUF465_sf"/>
</dbReference>
<gene>
    <name evidence="2" type="ORF">MNBD_GAMMA05-1922</name>
</gene>
<dbReference type="Gene3D" id="6.10.280.50">
    <property type="match status" value="1"/>
</dbReference>
<dbReference type="AlphaFoldDB" id="A0A3B0WAN0"/>
<evidence type="ECO:0000256" key="1">
    <source>
        <dbReference type="SAM" id="Coils"/>
    </source>
</evidence>
<dbReference type="Pfam" id="PF04325">
    <property type="entry name" value="DUF465"/>
    <property type="match status" value="1"/>
</dbReference>
<proteinExistence type="predicted"/>
<keyword evidence="1" id="KW-0175">Coiled coil</keyword>
<reference evidence="2" key="1">
    <citation type="submission" date="2018-06" db="EMBL/GenBank/DDBJ databases">
        <authorList>
            <person name="Zhirakovskaya E."/>
        </authorList>
    </citation>
    <scope>NUCLEOTIDE SEQUENCE</scope>
</reference>
<dbReference type="EMBL" id="UOFE01000031">
    <property type="protein sequence ID" value="VAW53005.1"/>
    <property type="molecule type" value="Genomic_DNA"/>
</dbReference>
<name>A0A3B0WAN0_9ZZZZ</name>
<dbReference type="InterPro" id="IPR007420">
    <property type="entry name" value="DUF465"/>
</dbReference>
<protein>
    <recommendedName>
        <fullName evidence="3">DUF465 domain-containing protein</fullName>
    </recommendedName>
</protein>